<name>E4YPR1_OIKDI</name>
<dbReference type="AlphaFoldDB" id="E4YPR1"/>
<sequence>MEFKRKSENEILVRCHHCNSQGKIFWIAGKDETQLIPLKTDNCQFSNFNDVSKNHFLSISQHGSSTLFQKGSYVLFGTIFWVCVMVLTNFRSLQLRIAETALTPNQIFCYREYKACLLEKSIIYEHCRQELEYCREFGEFRQAAFVPVIEDKRENERALNFTDYEDLVNKRLCLKYEFADRKFCDDLCSQSGLECDSLCQSLVVNQNICPGDEKCPFGCPCPKFRCKHFTKRKQIYWQEANNINENPNLFENPFICLAYQALVGNF</sequence>
<organism evidence="2">
    <name type="scientific">Oikopleura dioica</name>
    <name type="common">Tunicate</name>
    <dbReference type="NCBI Taxonomy" id="34765"/>
    <lineage>
        <taxon>Eukaryota</taxon>
        <taxon>Metazoa</taxon>
        <taxon>Chordata</taxon>
        <taxon>Tunicata</taxon>
        <taxon>Appendicularia</taxon>
        <taxon>Copelata</taxon>
        <taxon>Oikopleuridae</taxon>
        <taxon>Oikopleura</taxon>
    </lineage>
</organism>
<gene>
    <name evidence="2" type="ORF">GSOID_T00030916001</name>
</gene>
<keyword evidence="1" id="KW-0812">Transmembrane</keyword>
<dbReference type="Proteomes" id="UP000011014">
    <property type="component" value="Unassembled WGS sequence"/>
</dbReference>
<keyword evidence="1" id="KW-0472">Membrane</keyword>
<dbReference type="EMBL" id="FN654980">
    <property type="protein sequence ID" value="CBY37457.1"/>
    <property type="molecule type" value="Genomic_DNA"/>
</dbReference>
<proteinExistence type="predicted"/>
<keyword evidence="1" id="KW-1133">Transmembrane helix</keyword>
<feature type="transmembrane region" description="Helical" evidence="1">
    <location>
        <begin position="73"/>
        <end position="90"/>
    </location>
</feature>
<protein>
    <submittedName>
        <fullName evidence="2">Uncharacterized protein</fullName>
    </submittedName>
</protein>
<reference evidence="2" key="1">
    <citation type="journal article" date="2010" name="Science">
        <title>Plasticity of animal genome architecture unmasked by rapid evolution of a pelagic tunicate.</title>
        <authorList>
            <person name="Denoeud F."/>
            <person name="Henriet S."/>
            <person name="Mungpakdee S."/>
            <person name="Aury J.M."/>
            <person name="Da Silva C."/>
            <person name="Brinkmann H."/>
            <person name="Mikhaleva J."/>
            <person name="Olsen L.C."/>
            <person name="Jubin C."/>
            <person name="Canestro C."/>
            <person name="Bouquet J.M."/>
            <person name="Danks G."/>
            <person name="Poulain J."/>
            <person name="Campsteijn C."/>
            <person name="Adamski M."/>
            <person name="Cross I."/>
            <person name="Yadetie F."/>
            <person name="Muffato M."/>
            <person name="Louis A."/>
            <person name="Butcher S."/>
            <person name="Tsagkogeorga G."/>
            <person name="Konrad A."/>
            <person name="Singh S."/>
            <person name="Jensen M.F."/>
            <person name="Cong E.H."/>
            <person name="Eikeseth-Otteraa H."/>
            <person name="Noel B."/>
            <person name="Anthouard V."/>
            <person name="Porcel B.M."/>
            <person name="Kachouri-Lafond R."/>
            <person name="Nishino A."/>
            <person name="Ugolini M."/>
            <person name="Chourrout P."/>
            <person name="Nishida H."/>
            <person name="Aasland R."/>
            <person name="Huzurbazar S."/>
            <person name="Westhof E."/>
            <person name="Delsuc F."/>
            <person name="Lehrach H."/>
            <person name="Reinhardt R."/>
            <person name="Weissenbach J."/>
            <person name="Roy S.W."/>
            <person name="Artiguenave F."/>
            <person name="Postlethwait J.H."/>
            <person name="Manak J.R."/>
            <person name="Thompson E.M."/>
            <person name="Jaillon O."/>
            <person name="Du Pasquier L."/>
            <person name="Boudinot P."/>
            <person name="Liberles D.A."/>
            <person name="Volff J.N."/>
            <person name="Philippe H."/>
            <person name="Lenhard B."/>
            <person name="Roest Crollius H."/>
            <person name="Wincker P."/>
            <person name="Chourrout D."/>
        </authorList>
    </citation>
    <scope>NUCLEOTIDE SEQUENCE [LARGE SCALE GENOMIC DNA]</scope>
</reference>
<evidence type="ECO:0000256" key="1">
    <source>
        <dbReference type="SAM" id="Phobius"/>
    </source>
</evidence>
<accession>E4YPR1</accession>
<evidence type="ECO:0000313" key="2">
    <source>
        <dbReference type="EMBL" id="CBY37457.1"/>
    </source>
</evidence>